<dbReference type="GO" id="GO:1901982">
    <property type="term" value="F:maltose binding"/>
    <property type="evidence" value="ECO:0007669"/>
    <property type="project" value="TreeGrafter"/>
</dbReference>
<dbReference type="STRING" id="1505087.AYJ54_44785"/>
<dbReference type="InterPro" id="IPR006059">
    <property type="entry name" value="SBP"/>
</dbReference>
<dbReference type="AlphaFoldDB" id="A0A176Z206"/>
<keyword evidence="2" id="KW-0813">Transport</keyword>
<evidence type="ECO:0000313" key="6">
    <source>
        <dbReference type="EMBL" id="OAF13101.1"/>
    </source>
</evidence>
<dbReference type="Pfam" id="PF13416">
    <property type="entry name" value="SBP_bac_8"/>
    <property type="match status" value="1"/>
</dbReference>
<keyword evidence="4" id="KW-0574">Periplasm</keyword>
<reference evidence="6 7" key="1">
    <citation type="submission" date="2016-03" db="EMBL/GenBank/DDBJ databases">
        <title>Draft Genome Sequence of the Strain BR 10245 (Bradyrhizobium sp.) isolated from nodules of Centrolobium paraense.</title>
        <authorList>
            <person name="Simoes-Araujo J.L.Sr."/>
            <person name="Barauna A.C."/>
            <person name="Silva K."/>
            <person name="Zilli J.E."/>
        </authorList>
    </citation>
    <scope>NUCLEOTIDE SEQUENCE [LARGE SCALE GENOMIC DNA]</scope>
    <source>
        <strain evidence="6 7">BR 10245</strain>
    </source>
</reference>
<accession>A0A176Z206</accession>
<feature type="chain" id="PRO_5008055415" description="ABC transporter substrate-binding protein" evidence="5">
    <location>
        <begin position="32"/>
        <end position="489"/>
    </location>
</feature>
<evidence type="ECO:0000256" key="1">
    <source>
        <dbReference type="ARBA" id="ARBA00008520"/>
    </source>
</evidence>
<dbReference type="GO" id="GO:0015768">
    <property type="term" value="P:maltose transport"/>
    <property type="evidence" value="ECO:0007669"/>
    <property type="project" value="TreeGrafter"/>
</dbReference>
<dbReference type="PANTHER" id="PTHR30061:SF50">
    <property type="entry name" value="MALTOSE_MALTODEXTRIN-BINDING PERIPLASMIC PROTEIN"/>
    <property type="match status" value="1"/>
</dbReference>
<evidence type="ECO:0000256" key="3">
    <source>
        <dbReference type="ARBA" id="ARBA00022729"/>
    </source>
</evidence>
<dbReference type="GO" id="GO:0055052">
    <property type="term" value="C:ATP-binding cassette (ABC) transporter complex, substrate-binding subunit-containing"/>
    <property type="evidence" value="ECO:0007669"/>
    <property type="project" value="TreeGrafter"/>
</dbReference>
<feature type="signal peptide" evidence="5">
    <location>
        <begin position="1"/>
        <end position="31"/>
    </location>
</feature>
<comment type="caution">
    <text evidence="6">The sequence shown here is derived from an EMBL/GenBank/DDBJ whole genome shotgun (WGS) entry which is preliminary data.</text>
</comment>
<name>A0A176Z206_9BRAD</name>
<evidence type="ECO:0000256" key="5">
    <source>
        <dbReference type="SAM" id="SignalP"/>
    </source>
</evidence>
<dbReference type="OrthoDB" id="5508957at2"/>
<organism evidence="6 7">
    <name type="scientific">Bradyrhizobium centrolobii</name>
    <dbReference type="NCBI Taxonomy" id="1505087"/>
    <lineage>
        <taxon>Bacteria</taxon>
        <taxon>Pseudomonadati</taxon>
        <taxon>Pseudomonadota</taxon>
        <taxon>Alphaproteobacteria</taxon>
        <taxon>Hyphomicrobiales</taxon>
        <taxon>Nitrobacteraceae</taxon>
        <taxon>Bradyrhizobium</taxon>
    </lineage>
</organism>
<keyword evidence="7" id="KW-1185">Reference proteome</keyword>
<dbReference type="Gene3D" id="3.40.190.10">
    <property type="entry name" value="Periplasmic binding protein-like II"/>
    <property type="match status" value="1"/>
</dbReference>
<dbReference type="SUPFAM" id="SSF53850">
    <property type="entry name" value="Periplasmic binding protein-like II"/>
    <property type="match status" value="1"/>
</dbReference>
<keyword evidence="3 5" id="KW-0732">Signal</keyword>
<proteinExistence type="inferred from homology"/>
<sequence>MAKLRNSPALLALSVAAAALYVLGASTNLSAAETPNEPSSGVKPSPIEFPVKYGALTFPEKFPAGTTLSITQWSHFVPRYDKWFDAYAQQWGAAHNVNVAVQHISYADLNATLAAAIAASKGPTLMQMNATPAAFIQGLQPLDDVNDAAKATYGEGVAPCTHQAYLPVKQQWYAYCVGWVVDPGDYRISLWKDAGYPQGPVTYDDLFNGGQKIYQKTGIPVGVGMSPEIDSEFYARSLIWSFGGIVQDICGNVTLDSPQVLNAVKYQAKLFHAAETPEVFSWNAASNNQAFVSGRASYIQNSISFYRTAQESNPKNATDTGFRPGLKGPTGDVHQTAHVWFIYVLPKYVTDNNQILAAKKFMLDLAANYSSDTYYSKLYDFPAYPPTVPQLEQKGGWIDHDPWGSDPPDKLSVLRGALAWTAWLGYPGYANPATSEVYNTFLLSTMMAQAARGEKTPEQAVKDTAAQMQQIVEKWKRLGYVGCGPEASK</sequence>
<comment type="similarity">
    <text evidence="1">Belongs to the bacterial solute-binding protein 1 family.</text>
</comment>
<dbReference type="Proteomes" id="UP000076959">
    <property type="component" value="Unassembled WGS sequence"/>
</dbReference>
<protein>
    <recommendedName>
        <fullName evidence="8">ABC transporter substrate-binding protein</fullName>
    </recommendedName>
</protein>
<dbReference type="PANTHER" id="PTHR30061">
    <property type="entry name" value="MALTOSE-BINDING PERIPLASMIC PROTEIN"/>
    <property type="match status" value="1"/>
</dbReference>
<dbReference type="EMBL" id="LUUB01000037">
    <property type="protein sequence ID" value="OAF13101.1"/>
    <property type="molecule type" value="Genomic_DNA"/>
</dbReference>
<evidence type="ECO:0000256" key="4">
    <source>
        <dbReference type="ARBA" id="ARBA00022764"/>
    </source>
</evidence>
<gene>
    <name evidence="6" type="ORF">AYJ54_44785</name>
</gene>
<dbReference type="RefSeq" id="WP_063698360.1">
    <property type="nucleotide sequence ID" value="NZ_LUUB01000037.1"/>
</dbReference>
<evidence type="ECO:0000313" key="7">
    <source>
        <dbReference type="Proteomes" id="UP000076959"/>
    </source>
</evidence>
<dbReference type="GO" id="GO:0042956">
    <property type="term" value="P:maltodextrin transmembrane transport"/>
    <property type="evidence" value="ECO:0007669"/>
    <property type="project" value="TreeGrafter"/>
</dbReference>
<evidence type="ECO:0000256" key="2">
    <source>
        <dbReference type="ARBA" id="ARBA00022448"/>
    </source>
</evidence>
<evidence type="ECO:0008006" key="8">
    <source>
        <dbReference type="Google" id="ProtNLM"/>
    </source>
</evidence>